<dbReference type="Proteomes" id="UP000826212">
    <property type="component" value="Chromosome"/>
</dbReference>
<keyword evidence="2" id="KW-1185">Reference proteome</keyword>
<organism evidence="1 2">
    <name type="scientific">Halosquirtibacter laminarini</name>
    <dbReference type="NCBI Taxonomy" id="3374600"/>
    <lineage>
        <taxon>Bacteria</taxon>
        <taxon>Pseudomonadati</taxon>
        <taxon>Bacteroidota</taxon>
        <taxon>Bacteroidia</taxon>
        <taxon>Marinilabiliales</taxon>
        <taxon>Prolixibacteraceae</taxon>
        <taxon>Halosquirtibacter</taxon>
    </lineage>
</organism>
<sequence>MRELESQKEKLQSTNWNQSKGAPTQSLQTEKSIDKTATEPTIKQQILQLLHTITHHTQVLVQELEKPIKRQPTQQNHSQWLDTPEVVNQLHVSARTIQRYRSKGILPYTKIEGKIYYKQEEIEKILENRYRRIQK</sequence>
<protein>
    <submittedName>
        <fullName evidence="1">Helix-turn-helix domain-containing protein</fullName>
    </submittedName>
</protein>
<reference evidence="1" key="1">
    <citation type="submission" date="2021-08" db="EMBL/GenBank/DDBJ databases">
        <title>Novel anaerobic bacterium isolated from sea squirt in East Sea, Republic of Korea.</title>
        <authorList>
            <person name="Nguyen T.H."/>
            <person name="Li Z."/>
            <person name="Lee Y.-J."/>
            <person name="Ko J."/>
            <person name="Kim S.-G."/>
        </authorList>
    </citation>
    <scope>NUCLEOTIDE SEQUENCE</scope>
    <source>
        <strain evidence="1">KCTC 25031</strain>
    </source>
</reference>
<dbReference type="EMBL" id="CP081303">
    <property type="protein sequence ID" value="QZE15885.1"/>
    <property type="molecule type" value="Genomic_DNA"/>
</dbReference>
<evidence type="ECO:0000313" key="2">
    <source>
        <dbReference type="Proteomes" id="UP000826212"/>
    </source>
</evidence>
<gene>
    <name evidence="1" type="ORF">K4L44_08650</name>
</gene>
<proteinExistence type="predicted"/>
<evidence type="ECO:0000313" key="1">
    <source>
        <dbReference type="EMBL" id="QZE15885.1"/>
    </source>
</evidence>
<name>A0AC61NLD5_9BACT</name>
<accession>A0AC61NLD5</accession>